<evidence type="ECO:0000259" key="7">
    <source>
        <dbReference type="Pfam" id="PF01368"/>
    </source>
</evidence>
<dbReference type="GO" id="GO:0006281">
    <property type="term" value="P:DNA repair"/>
    <property type="evidence" value="ECO:0007669"/>
    <property type="project" value="InterPro"/>
</dbReference>
<dbReference type="Pfam" id="PF17768">
    <property type="entry name" value="RecJ_OB"/>
    <property type="match status" value="1"/>
</dbReference>
<evidence type="ECO:0000313" key="10">
    <source>
        <dbReference type="EMBL" id="VAW61554.1"/>
    </source>
</evidence>
<dbReference type="InterPro" id="IPR051673">
    <property type="entry name" value="SSDNA_exonuclease_RecJ"/>
</dbReference>
<dbReference type="Gene3D" id="3.10.310.30">
    <property type="match status" value="1"/>
</dbReference>
<comment type="similarity">
    <text evidence="1">Belongs to the RecJ family.</text>
</comment>
<gene>
    <name evidence="10" type="ORF">MNBD_GAMMA11-1403</name>
</gene>
<keyword evidence="5 10" id="KW-0269">Exonuclease</keyword>
<evidence type="ECO:0000256" key="4">
    <source>
        <dbReference type="ARBA" id="ARBA00022801"/>
    </source>
</evidence>
<dbReference type="InterPro" id="IPR001667">
    <property type="entry name" value="DDH_dom"/>
</dbReference>
<dbReference type="FunFam" id="3.90.1640.30:FF:000001">
    <property type="entry name" value="Single-stranded-DNA-specific exonuclease RecJ"/>
    <property type="match status" value="1"/>
</dbReference>
<feature type="domain" description="DDH" evidence="7">
    <location>
        <begin position="75"/>
        <end position="234"/>
    </location>
</feature>
<dbReference type="InterPro" id="IPR004610">
    <property type="entry name" value="RecJ"/>
</dbReference>
<dbReference type="PANTHER" id="PTHR30255:SF2">
    <property type="entry name" value="SINGLE-STRANDED-DNA-SPECIFIC EXONUCLEASE RECJ"/>
    <property type="match status" value="1"/>
</dbReference>
<dbReference type="NCBIfam" id="TIGR00644">
    <property type="entry name" value="recJ"/>
    <property type="match status" value="1"/>
</dbReference>
<dbReference type="GO" id="GO:0003676">
    <property type="term" value="F:nucleic acid binding"/>
    <property type="evidence" value="ECO:0007669"/>
    <property type="project" value="InterPro"/>
</dbReference>
<protein>
    <recommendedName>
        <fullName evidence="2">Single-stranded-DNA-specific exonuclease RecJ</fullName>
    </recommendedName>
</protein>
<keyword evidence="4" id="KW-0378">Hydrolase</keyword>
<dbReference type="InterPro" id="IPR038763">
    <property type="entry name" value="DHH_sf"/>
</dbReference>
<evidence type="ECO:0000256" key="1">
    <source>
        <dbReference type="ARBA" id="ARBA00005915"/>
    </source>
</evidence>
<evidence type="ECO:0000259" key="9">
    <source>
        <dbReference type="Pfam" id="PF17768"/>
    </source>
</evidence>
<dbReference type="GO" id="GO:0008409">
    <property type="term" value="F:5'-3' exonuclease activity"/>
    <property type="evidence" value="ECO:0007669"/>
    <property type="project" value="InterPro"/>
</dbReference>
<keyword evidence="3" id="KW-0540">Nuclease</keyword>
<feature type="coiled-coil region" evidence="6">
    <location>
        <begin position="316"/>
        <end position="343"/>
    </location>
</feature>
<sequence length="579" mass="63539">MTVELKKIRRIYEQVSAELKQSALHPVLQKVLSHRQIKSPEEITYSLKNLISFDNLMGIDTAVNVIINAIKTHQKILIVGDFDADGATSTAVCYRALKMLGHSTVSYLVPNRFDFGYGLSPELVAVACKDKPELLITVDNGISSIQGVAAAREAGVDVIVTDHHLAGAELPDANAIVNPNQPGCRFASKNLAGVGVIFYLMLAVRAKLREESYFNETLAEPNMAHLLDLVALGTVADVVPLDENNRILVSQGLKRMLAGKACVGIEQILSISGRNIKRIVASDLGFAIGPRLNAAGRLDDMSLGIECLITDDVNQAAAIAEQLDQLNKNRREIEHEMQQQANKSLKYLEMSINSTKLPYGISLYNAQWHQGVVGILASRIKDKYNRPAIIFANDNASVIKGSARSIKGLHIRDVLELISSQNPGLIIKFGGHAMAAGLSLNKSDFKRFEVLFNAAVEQALDKDALQGVIESDGELNAGDFNLTLAEAIRNAGPWGQSFSEPVFDGEFEVIDWRVVGEKHLKMELQAEDADKPISAIAFNSPASKMQQSEGFIRAAYRLDVNEFRNRKTAQLMIEYYEPM</sequence>
<reference evidence="10" key="1">
    <citation type="submission" date="2018-06" db="EMBL/GenBank/DDBJ databases">
        <authorList>
            <person name="Zhirakovskaya E."/>
        </authorList>
    </citation>
    <scope>NUCLEOTIDE SEQUENCE</scope>
</reference>
<dbReference type="InterPro" id="IPR003156">
    <property type="entry name" value="DHHA1_dom"/>
</dbReference>
<feature type="domain" description="DHHA1" evidence="8">
    <location>
        <begin position="364"/>
        <end position="456"/>
    </location>
</feature>
<dbReference type="PANTHER" id="PTHR30255">
    <property type="entry name" value="SINGLE-STRANDED-DNA-SPECIFIC EXONUCLEASE RECJ"/>
    <property type="match status" value="1"/>
</dbReference>
<evidence type="ECO:0000259" key="8">
    <source>
        <dbReference type="Pfam" id="PF02272"/>
    </source>
</evidence>
<dbReference type="AlphaFoldDB" id="A0A3B0XZ53"/>
<name>A0A3B0XZ53_9ZZZZ</name>
<evidence type="ECO:0000256" key="6">
    <source>
        <dbReference type="SAM" id="Coils"/>
    </source>
</evidence>
<proteinExistence type="inferred from homology"/>
<dbReference type="EMBL" id="UOFG01000149">
    <property type="protein sequence ID" value="VAW61554.1"/>
    <property type="molecule type" value="Genomic_DNA"/>
</dbReference>
<dbReference type="Gene3D" id="3.90.1640.30">
    <property type="match status" value="1"/>
</dbReference>
<accession>A0A3B0XZ53</accession>
<evidence type="ECO:0000256" key="5">
    <source>
        <dbReference type="ARBA" id="ARBA00022839"/>
    </source>
</evidence>
<dbReference type="SUPFAM" id="SSF64182">
    <property type="entry name" value="DHH phosphoesterases"/>
    <property type="match status" value="1"/>
</dbReference>
<dbReference type="Pfam" id="PF01368">
    <property type="entry name" value="DHH"/>
    <property type="match status" value="1"/>
</dbReference>
<evidence type="ECO:0000256" key="3">
    <source>
        <dbReference type="ARBA" id="ARBA00022722"/>
    </source>
</evidence>
<dbReference type="InterPro" id="IPR041122">
    <property type="entry name" value="RecJ_OB"/>
</dbReference>
<evidence type="ECO:0000256" key="2">
    <source>
        <dbReference type="ARBA" id="ARBA00019841"/>
    </source>
</evidence>
<dbReference type="Pfam" id="PF02272">
    <property type="entry name" value="DHHA1"/>
    <property type="match status" value="1"/>
</dbReference>
<organism evidence="10">
    <name type="scientific">hydrothermal vent metagenome</name>
    <dbReference type="NCBI Taxonomy" id="652676"/>
    <lineage>
        <taxon>unclassified sequences</taxon>
        <taxon>metagenomes</taxon>
        <taxon>ecological metagenomes</taxon>
    </lineage>
</organism>
<dbReference type="GO" id="GO:0006310">
    <property type="term" value="P:DNA recombination"/>
    <property type="evidence" value="ECO:0007669"/>
    <property type="project" value="InterPro"/>
</dbReference>
<feature type="domain" description="RecJ OB" evidence="9">
    <location>
        <begin position="472"/>
        <end position="574"/>
    </location>
</feature>
<keyword evidence="6" id="KW-0175">Coiled coil</keyword>